<dbReference type="PANTHER" id="PTHR40115:SF1">
    <property type="entry name" value="INNER MEMBRANE PROTEIN WITH PEPSY TM HELIX"/>
    <property type="match status" value="1"/>
</dbReference>
<feature type="transmembrane region" description="Helical" evidence="1">
    <location>
        <begin position="48"/>
        <end position="70"/>
    </location>
</feature>
<reference evidence="2 3" key="1">
    <citation type="submission" date="2017-08" db="EMBL/GenBank/DDBJ databases">
        <title>Infants hospitalized years apart are colonized by the same room-sourced microbial strains.</title>
        <authorList>
            <person name="Brooks B."/>
            <person name="Olm M.R."/>
            <person name="Firek B.A."/>
            <person name="Baker R."/>
            <person name="Thomas B.C."/>
            <person name="Morowitz M.J."/>
            <person name="Banfield J.F."/>
        </authorList>
    </citation>
    <scope>NUCLEOTIDE SEQUENCE [LARGE SCALE GENOMIC DNA]</scope>
    <source>
        <strain evidence="2">S2_012_000_R2_81</strain>
    </source>
</reference>
<proteinExistence type="predicted"/>
<dbReference type="PANTHER" id="PTHR40115">
    <property type="entry name" value="INNER MEMBRANE PROTEIN WITH PEPSY TM HELIX"/>
    <property type="match status" value="1"/>
</dbReference>
<organism evidence="2 3">
    <name type="scientific">Roseateles depolymerans</name>
    <dbReference type="NCBI Taxonomy" id="76731"/>
    <lineage>
        <taxon>Bacteria</taxon>
        <taxon>Pseudomonadati</taxon>
        <taxon>Pseudomonadota</taxon>
        <taxon>Betaproteobacteria</taxon>
        <taxon>Burkholderiales</taxon>
        <taxon>Sphaerotilaceae</taxon>
        <taxon>Roseateles</taxon>
    </lineage>
</organism>
<name>A0A2W5D551_9BURK</name>
<dbReference type="EMBL" id="QFOD01000042">
    <property type="protein sequence ID" value="PZP26931.1"/>
    <property type="molecule type" value="Genomic_DNA"/>
</dbReference>
<comment type="caution">
    <text evidence="2">The sequence shown here is derived from an EMBL/GenBank/DDBJ whole genome shotgun (WGS) entry which is preliminary data.</text>
</comment>
<accession>A0A2W5D551</accession>
<dbReference type="Proteomes" id="UP000249633">
    <property type="component" value="Unassembled WGS sequence"/>
</dbReference>
<evidence type="ECO:0000313" key="2">
    <source>
        <dbReference type="EMBL" id="PZP26931.1"/>
    </source>
</evidence>
<keyword evidence="1" id="KW-0472">Membrane</keyword>
<protein>
    <submittedName>
        <fullName evidence="2">Peptidase</fullName>
    </submittedName>
</protein>
<evidence type="ECO:0000313" key="3">
    <source>
        <dbReference type="Proteomes" id="UP000249633"/>
    </source>
</evidence>
<evidence type="ECO:0000256" key="1">
    <source>
        <dbReference type="SAM" id="Phobius"/>
    </source>
</evidence>
<dbReference type="AlphaFoldDB" id="A0A2W5D551"/>
<dbReference type="InterPro" id="IPR032307">
    <property type="entry name" value="PepSY_TM-like_2"/>
</dbReference>
<dbReference type="Pfam" id="PF16357">
    <property type="entry name" value="PepSY_TM_like_2"/>
    <property type="match status" value="1"/>
</dbReference>
<feature type="transmembrane region" description="Helical" evidence="1">
    <location>
        <begin position="190"/>
        <end position="213"/>
    </location>
</feature>
<keyword evidence="1" id="KW-1133">Transmembrane helix</keyword>
<keyword evidence="1" id="KW-0812">Transmembrane</keyword>
<gene>
    <name evidence="2" type="ORF">DI603_23190</name>
</gene>
<sequence>MEGFDPVAMPAFRTPATCPPGARAAPDRTPAQRAPRRSARFLRWLRKIHLYVGLWGAALGFLFGATGILLNHRAVLNLPVEKVVQKSTQFPLPDPALRSFKTPEDMARWLQAELKFEGLQTRIKADPAKTVTWADREVTQPARWTFNLQSPQRGVNAEYYLGNRFIKVETQDATPIGTLTRLHMSVGVSAFWVLLSDTIAGGLIVLSVTGLLLWSRLHTIRLSAVCVSLAALLAGIWFMWTAI</sequence>
<feature type="transmembrane region" description="Helical" evidence="1">
    <location>
        <begin position="220"/>
        <end position="240"/>
    </location>
</feature>